<feature type="transmembrane region" description="Helical" evidence="1">
    <location>
        <begin position="449"/>
        <end position="472"/>
    </location>
</feature>
<feature type="transmembrane region" description="Helical" evidence="1">
    <location>
        <begin position="371"/>
        <end position="397"/>
    </location>
</feature>
<proteinExistence type="predicted"/>
<evidence type="ECO:0000313" key="3">
    <source>
        <dbReference type="EMBL" id="APW61602.1"/>
    </source>
</evidence>
<feature type="domain" description="Serine aminopeptidase S33" evidence="2">
    <location>
        <begin position="76"/>
        <end position="187"/>
    </location>
</feature>
<keyword evidence="4" id="KW-1185">Reference proteome</keyword>
<dbReference type="RefSeq" id="WP_076347082.1">
    <property type="nucleotide sequence ID" value="NZ_CP019082.1"/>
</dbReference>
<reference evidence="4" key="1">
    <citation type="submission" date="2016-12" db="EMBL/GenBank/DDBJ databases">
        <title>Comparative genomics of four Isosphaeraceae planctomycetes: a common pool of plasmids and glycoside hydrolase genes.</title>
        <authorList>
            <person name="Ivanova A."/>
        </authorList>
    </citation>
    <scope>NUCLEOTIDE SEQUENCE [LARGE SCALE GENOMIC DNA]</scope>
    <source>
        <strain evidence="4">PX4</strain>
    </source>
</reference>
<dbReference type="PANTHER" id="PTHR43265">
    <property type="entry name" value="ESTERASE ESTD"/>
    <property type="match status" value="1"/>
</dbReference>
<sequence length="510" mass="55840">MADLVSRIGSSWRRHLPTLAAAIPVAAFVLGMAGPAARADETGAESGFDEHRVEFHNQGVKLAGSLLLPRSEGPVPAVVFVHGAGPQTREPYREVGAYFASQGIAALIYDKRGTGQSGGAYESYEPYENLVNDALSAVAFLKQLREIAPSQVGIWGLSQGAYISAAAASRSKDIKFIIVVGADVADGMMFYYRDNLFRRYGLSDTLRDVAEKLYLVDQDLQRTFQDGFRLSSFAPRSYPPPDEYVHPAWGHVNQPVLAMWGQLDQHVPVGESVAGLKNSLAQANNENWTIIILPQTNHDLKISETGALQSKSRGYPPGALQTMTDGAWSAIDRPSEIGKLKQEGVAPESGILPRLSSYESLRWYGNGTVQAALWILFLVSFIANTIGGAWCCSTRLFRRRQSVALPASNRVVNLKRAIGALNFLILVTFSIAALLVLDQLHPSCPTVLLFVPLLGTVSTLATVALLIVLVSTRHDQGWTAARRIRFSLDVLCLVLFVPYMFYWNLIGFRF</sequence>
<dbReference type="InterPro" id="IPR022742">
    <property type="entry name" value="Hydrolase_4"/>
</dbReference>
<dbReference type="Proteomes" id="UP000186309">
    <property type="component" value="Chromosome"/>
</dbReference>
<keyword evidence="1" id="KW-0812">Transmembrane</keyword>
<evidence type="ECO:0000313" key="4">
    <source>
        <dbReference type="Proteomes" id="UP000186309"/>
    </source>
</evidence>
<accession>A0A1U7CRP3</accession>
<keyword evidence="1" id="KW-0472">Membrane</keyword>
<feature type="transmembrane region" description="Helical" evidence="1">
    <location>
        <begin position="484"/>
        <end position="503"/>
    </location>
</feature>
<evidence type="ECO:0000259" key="2">
    <source>
        <dbReference type="Pfam" id="PF12146"/>
    </source>
</evidence>
<dbReference type="Gene3D" id="3.40.50.1820">
    <property type="entry name" value="alpha/beta hydrolase"/>
    <property type="match status" value="1"/>
</dbReference>
<dbReference type="SUPFAM" id="SSF53474">
    <property type="entry name" value="alpha/beta-Hydrolases"/>
    <property type="match status" value="1"/>
</dbReference>
<evidence type="ECO:0000256" key="1">
    <source>
        <dbReference type="SAM" id="Phobius"/>
    </source>
</evidence>
<dbReference type="AlphaFoldDB" id="A0A1U7CRP3"/>
<dbReference type="InterPro" id="IPR029058">
    <property type="entry name" value="AB_hydrolase_fold"/>
</dbReference>
<organism evidence="3 4">
    <name type="scientific">Paludisphaera borealis</name>
    <dbReference type="NCBI Taxonomy" id="1387353"/>
    <lineage>
        <taxon>Bacteria</taxon>
        <taxon>Pseudomonadati</taxon>
        <taxon>Planctomycetota</taxon>
        <taxon>Planctomycetia</taxon>
        <taxon>Isosphaerales</taxon>
        <taxon>Isosphaeraceae</taxon>
        <taxon>Paludisphaera</taxon>
    </lineage>
</organism>
<dbReference type="GO" id="GO:0106435">
    <property type="term" value="F:carboxylesterase activity"/>
    <property type="evidence" value="ECO:0007669"/>
    <property type="project" value="UniProtKB-EC"/>
</dbReference>
<keyword evidence="3" id="KW-0378">Hydrolase</keyword>
<dbReference type="Pfam" id="PF12146">
    <property type="entry name" value="Hydrolase_4"/>
    <property type="match status" value="1"/>
</dbReference>
<dbReference type="EMBL" id="CP019082">
    <property type="protein sequence ID" value="APW61602.1"/>
    <property type="molecule type" value="Genomic_DNA"/>
</dbReference>
<dbReference type="PANTHER" id="PTHR43265:SF1">
    <property type="entry name" value="ESTERASE ESTD"/>
    <property type="match status" value="1"/>
</dbReference>
<gene>
    <name evidence="3" type="primary">estD_1</name>
    <name evidence="3" type="ORF">BSF38_03123</name>
</gene>
<name>A0A1U7CRP3_9BACT</name>
<dbReference type="KEGG" id="pbor:BSF38_03123"/>
<feature type="transmembrane region" description="Helical" evidence="1">
    <location>
        <begin position="418"/>
        <end position="437"/>
    </location>
</feature>
<dbReference type="EC" id="3.1.1.1" evidence="3"/>
<dbReference type="InterPro" id="IPR053145">
    <property type="entry name" value="AB_hydrolase_Est10"/>
</dbReference>
<protein>
    <submittedName>
        <fullName evidence="3">Esterase EstD</fullName>
        <ecNumber evidence="3">3.1.1.1</ecNumber>
    </submittedName>
</protein>
<keyword evidence="1" id="KW-1133">Transmembrane helix</keyword>